<accession>A0A4V4H338</accession>
<protein>
    <submittedName>
        <fullName evidence="1">Uncharacterized protein</fullName>
    </submittedName>
</protein>
<reference evidence="1 2" key="1">
    <citation type="journal article" date="2019" name="Nat. Plants">
        <title>Genome sequencing of Musa balbisiana reveals subgenome evolution and function divergence in polyploid bananas.</title>
        <authorList>
            <person name="Yao X."/>
        </authorList>
    </citation>
    <scope>NUCLEOTIDE SEQUENCE [LARGE SCALE GENOMIC DNA]</scope>
    <source>
        <strain evidence="2">cv. DH-PKW</strain>
        <tissue evidence="1">Leaves</tissue>
    </source>
</reference>
<proteinExistence type="predicted"/>
<evidence type="ECO:0000313" key="1">
    <source>
        <dbReference type="EMBL" id="THU46736.1"/>
    </source>
</evidence>
<name>A0A4V4H338_MUSBA</name>
<dbReference type="EMBL" id="PYDT01000010">
    <property type="protein sequence ID" value="THU46736.1"/>
    <property type="molecule type" value="Genomic_DNA"/>
</dbReference>
<dbReference type="Proteomes" id="UP000317650">
    <property type="component" value="Chromosome 9"/>
</dbReference>
<evidence type="ECO:0000313" key="2">
    <source>
        <dbReference type="Proteomes" id="UP000317650"/>
    </source>
</evidence>
<comment type="caution">
    <text evidence="1">The sequence shown here is derived from an EMBL/GenBank/DDBJ whole genome shotgun (WGS) entry which is preliminary data.</text>
</comment>
<organism evidence="1 2">
    <name type="scientific">Musa balbisiana</name>
    <name type="common">Banana</name>
    <dbReference type="NCBI Taxonomy" id="52838"/>
    <lineage>
        <taxon>Eukaryota</taxon>
        <taxon>Viridiplantae</taxon>
        <taxon>Streptophyta</taxon>
        <taxon>Embryophyta</taxon>
        <taxon>Tracheophyta</taxon>
        <taxon>Spermatophyta</taxon>
        <taxon>Magnoliopsida</taxon>
        <taxon>Liliopsida</taxon>
        <taxon>Zingiberales</taxon>
        <taxon>Musaceae</taxon>
        <taxon>Musa</taxon>
    </lineage>
</organism>
<gene>
    <name evidence="1" type="ORF">C4D60_Mb09t08030</name>
</gene>
<keyword evidence="2" id="KW-1185">Reference proteome</keyword>
<sequence length="153" mass="15037">MANKTICMVVVVVAKTENDSDAAVESAQGWSCMVAAVAGPCMTASAEEAGASDGGVASMEGKDGGSVVETCKPAAEFGACEQEVRDNHVTVVAGAGHAAVGRVCSSTEGVVRESVVAVQVGGGVGGGGGAEGVHRRLVLGDGGTEVRHHDSVV</sequence>
<dbReference type="AlphaFoldDB" id="A0A4V4H338"/>